<dbReference type="Pfam" id="PF00746">
    <property type="entry name" value="Gram_pos_anchor"/>
    <property type="match status" value="1"/>
</dbReference>
<sequence length="535" mass="58735">MSLSKKILSFLLPLLMLISFIKLPASATEVSANCLPPSTTEVTVHKIKMTTLEGFPKSNPNAQAINNIQNWFGKDSEELGGILFNYYRVDGNSSYAKMSDSDLVAVSESVLKNKSGVINKGSFYTTTRGWRTNLENGRYIFYESESNASVIDSMAVPFVLNLPTPETNASGNVVYNSDGTIKYLTSMHVYPKNITQEPSPSKSVTNLGQIEESAKVGDNVQYLLTTTIPKTIAKYTQFNFVDNLETTLDYVGNVQVNLGGTTMTGNSGTFNFNNNNIDYYITEPSTNGGGTLIIRFTQAGLIKMANNLSSQLIVKFNAKINETAKVLYTTTNEKNDEIINNFDIKYRNTATGEEKTKPSNDVYVYIGGKTFIKTNEYNTNDPLIQYLQGATFDLYFDDNTNTKVTWTTELIQLNTAIGSEKFGGTVAQGQPIVLKSGSDGKFEIKGLRANTVGFDGKYKLVETTPPTEYIKLNSPVNFIITKDGFKAPNTLQVKNAKQPNIPQTGGIGSIIFLAAGLLIMGSAVVALKRKKKLEN</sequence>
<keyword evidence="1" id="KW-0134">Cell wall</keyword>
<feature type="domain" description="Gram-positive cocci surface proteins LPxTG" evidence="7">
    <location>
        <begin position="494"/>
        <end position="532"/>
    </location>
</feature>
<evidence type="ECO:0000256" key="6">
    <source>
        <dbReference type="SAM" id="SignalP"/>
    </source>
</evidence>
<evidence type="ECO:0000256" key="4">
    <source>
        <dbReference type="ARBA" id="ARBA00023088"/>
    </source>
</evidence>
<dbReference type="AlphaFoldDB" id="A0A1M5ZDY9"/>
<keyword evidence="2" id="KW-0964">Secreted</keyword>
<keyword evidence="4" id="KW-0572">Peptidoglycan-anchor</keyword>
<dbReference type="EMBL" id="FQXU01000008">
    <property type="protein sequence ID" value="SHI22416.1"/>
    <property type="molecule type" value="Genomic_DNA"/>
</dbReference>
<dbReference type="InterPro" id="IPR048052">
    <property type="entry name" value="FM1-like"/>
</dbReference>
<dbReference type="Pfam" id="PF16555">
    <property type="entry name" value="GramPos_pilinD1"/>
    <property type="match status" value="1"/>
</dbReference>
<dbReference type="Gene3D" id="2.60.40.10">
    <property type="entry name" value="Immunoglobulins"/>
    <property type="match status" value="2"/>
</dbReference>
<keyword evidence="5" id="KW-0812">Transmembrane</keyword>
<dbReference type="Proteomes" id="UP000184241">
    <property type="component" value="Unassembled WGS sequence"/>
</dbReference>
<dbReference type="InterPro" id="IPR026466">
    <property type="entry name" value="Fim_isopep_form_D2_dom"/>
</dbReference>
<evidence type="ECO:0000256" key="2">
    <source>
        <dbReference type="ARBA" id="ARBA00022525"/>
    </source>
</evidence>
<dbReference type="Gene3D" id="2.60.40.740">
    <property type="match status" value="1"/>
</dbReference>
<dbReference type="InterPro" id="IPR013783">
    <property type="entry name" value="Ig-like_fold"/>
</dbReference>
<evidence type="ECO:0000259" key="7">
    <source>
        <dbReference type="Pfam" id="PF00746"/>
    </source>
</evidence>
<dbReference type="InterPro" id="IPR032364">
    <property type="entry name" value="GramPos_pilinD1_N"/>
</dbReference>
<evidence type="ECO:0000313" key="10">
    <source>
        <dbReference type="Proteomes" id="UP000184241"/>
    </source>
</evidence>
<feature type="domain" description="Gram-positive pilin subunit D1 N-terminal" evidence="8">
    <location>
        <begin position="38"/>
        <end position="193"/>
    </location>
</feature>
<evidence type="ECO:0000256" key="1">
    <source>
        <dbReference type="ARBA" id="ARBA00022512"/>
    </source>
</evidence>
<feature type="signal peptide" evidence="6">
    <location>
        <begin position="1"/>
        <end position="27"/>
    </location>
</feature>
<dbReference type="NCBIfam" id="TIGR04226">
    <property type="entry name" value="RrgB_K2N_iso_D2"/>
    <property type="match status" value="1"/>
</dbReference>
<evidence type="ECO:0000313" key="9">
    <source>
        <dbReference type="EMBL" id="SHI22416.1"/>
    </source>
</evidence>
<dbReference type="NCBIfam" id="TIGR01167">
    <property type="entry name" value="LPXTG_anchor"/>
    <property type="match status" value="1"/>
</dbReference>
<proteinExistence type="predicted"/>
<feature type="chain" id="PRO_5013200655" evidence="6">
    <location>
        <begin position="28"/>
        <end position="535"/>
    </location>
</feature>
<accession>A0A1M5ZDY9</accession>
<keyword evidence="3 6" id="KW-0732">Signal</keyword>
<evidence type="ECO:0000259" key="8">
    <source>
        <dbReference type="Pfam" id="PF16555"/>
    </source>
</evidence>
<protein>
    <submittedName>
        <fullName evidence="9">LPXTG-motif cell wall anchor domain-containing protein/fimbrial isopeptide formation D2 domain-containing protein</fullName>
    </submittedName>
</protein>
<dbReference type="InterPro" id="IPR019931">
    <property type="entry name" value="LPXTG_anchor"/>
</dbReference>
<gene>
    <name evidence="9" type="ORF">SAMN02745941_02846</name>
</gene>
<keyword evidence="5" id="KW-1133">Transmembrane helix</keyword>
<dbReference type="RefSeq" id="WP_073020413.1">
    <property type="nucleotide sequence ID" value="NZ_FQXU01000008.1"/>
</dbReference>
<reference evidence="9 10" key="1">
    <citation type="submission" date="2016-11" db="EMBL/GenBank/DDBJ databases">
        <authorList>
            <person name="Jaros S."/>
            <person name="Januszkiewicz K."/>
            <person name="Wedrychowicz H."/>
        </authorList>
    </citation>
    <scope>NUCLEOTIDE SEQUENCE [LARGE SCALE GENOMIC DNA]</scope>
    <source>
        <strain evidence="9 10">DSM 6191</strain>
    </source>
</reference>
<feature type="transmembrane region" description="Helical" evidence="5">
    <location>
        <begin position="507"/>
        <end position="527"/>
    </location>
</feature>
<keyword evidence="5" id="KW-0472">Membrane</keyword>
<organism evidence="9 10">
    <name type="scientific">Clostridium intestinale DSM 6191</name>
    <dbReference type="NCBI Taxonomy" id="1121320"/>
    <lineage>
        <taxon>Bacteria</taxon>
        <taxon>Bacillati</taxon>
        <taxon>Bacillota</taxon>
        <taxon>Clostridia</taxon>
        <taxon>Eubacteriales</taxon>
        <taxon>Clostridiaceae</taxon>
        <taxon>Clostridium</taxon>
    </lineage>
</organism>
<evidence type="ECO:0000256" key="3">
    <source>
        <dbReference type="ARBA" id="ARBA00022729"/>
    </source>
</evidence>
<dbReference type="NCBIfam" id="NF033902">
    <property type="entry name" value="iso_D2_wall_anc"/>
    <property type="match status" value="1"/>
</dbReference>
<evidence type="ECO:0000256" key="5">
    <source>
        <dbReference type="SAM" id="Phobius"/>
    </source>
</evidence>
<name>A0A1M5ZDY9_9CLOT</name>